<dbReference type="PANTHER" id="PTHR15263">
    <property type="entry name" value="I-KAPPA-B-LIKE PROTEIN IKBL"/>
    <property type="match status" value="1"/>
</dbReference>
<dbReference type="Proteomes" id="UP000006753">
    <property type="component" value="Unassembled WGS sequence"/>
</dbReference>
<dbReference type="KEGG" id="mbe:MBM_00356"/>
<comment type="subcellular location">
    <subcellularLocation>
        <location evidence="1">Nucleus</location>
    </subcellularLocation>
</comment>
<evidence type="ECO:0000256" key="4">
    <source>
        <dbReference type="ARBA" id="ARBA00023043"/>
    </source>
</evidence>
<gene>
    <name evidence="7" type="ORF">MBM_00356</name>
</gene>
<feature type="region of interest" description="Disordered" evidence="6">
    <location>
        <begin position="226"/>
        <end position="263"/>
    </location>
</feature>
<keyword evidence="8" id="KW-1185">Reference proteome</keyword>
<evidence type="ECO:0000256" key="1">
    <source>
        <dbReference type="ARBA" id="ARBA00004123"/>
    </source>
</evidence>
<feature type="compositionally biased region" description="Basic and acidic residues" evidence="6">
    <location>
        <begin position="96"/>
        <end position="110"/>
    </location>
</feature>
<dbReference type="GO" id="GO:0005634">
    <property type="term" value="C:nucleus"/>
    <property type="evidence" value="ECO:0007669"/>
    <property type="project" value="UniProtKB-SubCell"/>
</dbReference>
<feature type="compositionally biased region" description="Polar residues" evidence="6">
    <location>
        <begin position="31"/>
        <end position="43"/>
    </location>
</feature>
<dbReference type="OrthoDB" id="412109at2759"/>
<evidence type="ECO:0000256" key="2">
    <source>
        <dbReference type="ARBA" id="ARBA00022553"/>
    </source>
</evidence>
<keyword evidence="2" id="KW-0597">Phosphoprotein</keyword>
<dbReference type="InterPro" id="IPR038753">
    <property type="entry name" value="NFKBIL1"/>
</dbReference>
<dbReference type="InParanoid" id="K1XKX9"/>
<dbReference type="GO" id="GO:0043124">
    <property type="term" value="P:negative regulation of canonical NF-kappaB signal transduction"/>
    <property type="evidence" value="ECO:0007669"/>
    <property type="project" value="InterPro"/>
</dbReference>
<name>K1XKX9_MARBU</name>
<feature type="compositionally biased region" description="Basic residues" evidence="6">
    <location>
        <begin position="64"/>
        <end position="77"/>
    </location>
</feature>
<protein>
    <submittedName>
        <fullName evidence="7">Uncharacterized protein</fullName>
    </submittedName>
</protein>
<reference evidence="7 8" key="1">
    <citation type="journal article" date="2012" name="BMC Genomics">
        <title>Sequencing the genome of Marssonina brunnea reveals fungus-poplar co-evolution.</title>
        <authorList>
            <person name="Zhu S."/>
            <person name="Cao Y.-Z."/>
            <person name="Jiang C."/>
            <person name="Tan B.-Y."/>
            <person name="Wang Z."/>
            <person name="Feng S."/>
            <person name="Zhang L."/>
            <person name="Su X.-H."/>
            <person name="Brejova B."/>
            <person name="Vinar T."/>
            <person name="Xu M."/>
            <person name="Wang M.-X."/>
            <person name="Zhang S.-G."/>
            <person name="Huang M.-R."/>
            <person name="Wu R."/>
            <person name="Zhou Y."/>
        </authorList>
    </citation>
    <scope>NUCLEOTIDE SEQUENCE [LARGE SCALE GENOMIC DNA]</scope>
    <source>
        <strain evidence="7 8">MB_m1</strain>
    </source>
</reference>
<dbReference type="HOGENOM" id="CLU_043194_0_0_1"/>
<dbReference type="EMBL" id="JH921428">
    <property type="protein sequence ID" value="EKD21243.1"/>
    <property type="molecule type" value="Genomic_DNA"/>
</dbReference>
<accession>K1XKX9</accession>
<dbReference type="STRING" id="1072389.K1XKX9"/>
<evidence type="ECO:0000256" key="5">
    <source>
        <dbReference type="ARBA" id="ARBA00023242"/>
    </source>
</evidence>
<keyword evidence="4" id="KW-0040">ANK repeat</keyword>
<evidence type="ECO:0000256" key="6">
    <source>
        <dbReference type="SAM" id="MobiDB-lite"/>
    </source>
</evidence>
<evidence type="ECO:0000313" key="8">
    <source>
        <dbReference type="Proteomes" id="UP000006753"/>
    </source>
</evidence>
<organism evidence="7 8">
    <name type="scientific">Marssonina brunnea f. sp. multigermtubi (strain MB_m1)</name>
    <name type="common">Marssonina leaf spot fungus</name>
    <dbReference type="NCBI Taxonomy" id="1072389"/>
    <lineage>
        <taxon>Eukaryota</taxon>
        <taxon>Fungi</taxon>
        <taxon>Dikarya</taxon>
        <taxon>Ascomycota</taxon>
        <taxon>Pezizomycotina</taxon>
        <taxon>Leotiomycetes</taxon>
        <taxon>Helotiales</taxon>
        <taxon>Drepanopezizaceae</taxon>
        <taxon>Drepanopeziza</taxon>
    </lineage>
</organism>
<feature type="compositionally biased region" description="Basic residues" evidence="6">
    <location>
        <begin position="111"/>
        <end position="125"/>
    </location>
</feature>
<dbReference type="PANTHER" id="PTHR15263:SF1">
    <property type="entry name" value="NF-KAPPA-B INHIBITOR-LIKE PROTEIN 1"/>
    <property type="match status" value="1"/>
</dbReference>
<sequence length="384" mass="44881">MEDREYICRNDLDRIPITEPRPANEEPSYDLRSSTSQNRSLKMTSDVGGEGASGANEDVFPKPSKFRFKHKSRRRSSERRETRSRSPTGRSHRDRHRNDRSRDRSRDRPRERRHRRHHQSKRRKHSPADDPALYDDTHLPNANSEQYLNPDVAFRESLFDAMADDEGAQFWEGVYGQPIHTYPAEKPGPDGELERMTDDEYTAFVRAKMYEKTHQHLIEEKARREAAKKERERMAKESAKEEREAERFRRKVEESLRRGQERKSRKSWGDKWDAYIQKWESLGQGAATGKIHIASIPWPVESGKRADATELKEIERFLLNAPTSGQPTETQLAKVLKVERIRWHPDKIQQKLGGQDVSEDVLQAVTAVFQVIDRMWSEIRDAGK</sequence>
<feature type="region of interest" description="Disordered" evidence="6">
    <location>
        <begin position="1"/>
        <end position="147"/>
    </location>
</feature>
<feature type="compositionally biased region" description="Basic and acidic residues" evidence="6">
    <location>
        <begin position="1"/>
        <end position="16"/>
    </location>
</feature>
<dbReference type="eggNOG" id="ENOG502RZ7A">
    <property type="taxonomic scope" value="Eukaryota"/>
</dbReference>
<evidence type="ECO:0000313" key="7">
    <source>
        <dbReference type="EMBL" id="EKD21243.1"/>
    </source>
</evidence>
<proteinExistence type="predicted"/>
<keyword evidence="3" id="KW-0677">Repeat</keyword>
<evidence type="ECO:0000256" key="3">
    <source>
        <dbReference type="ARBA" id="ARBA00022737"/>
    </source>
</evidence>
<dbReference type="OMA" id="MWEKTHQ"/>
<dbReference type="AlphaFoldDB" id="K1XKX9"/>
<keyword evidence="5" id="KW-0539">Nucleus</keyword>